<reference evidence="3" key="1">
    <citation type="submission" date="2020-05" db="EMBL/GenBank/DDBJ databases">
        <title>Frigoriglobus tundricola gen. nov., sp. nov., a psychrotolerant cellulolytic planctomycete of the family Gemmataceae with two divergent copies of 16S rRNA gene.</title>
        <authorList>
            <person name="Kulichevskaya I.S."/>
            <person name="Ivanova A.A."/>
            <person name="Naumoff D.G."/>
            <person name="Beletsky A.V."/>
            <person name="Rijpstra W.I.C."/>
            <person name="Sinninghe Damste J.S."/>
            <person name="Mardanov A.V."/>
            <person name="Ravin N.V."/>
            <person name="Dedysh S.N."/>
        </authorList>
    </citation>
    <scope>NUCLEOTIDE SEQUENCE [LARGE SCALE GENOMIC DNA]</scope>
    <source>
        <strain evidence="3">PL17</strain>
    </source>
</reference>
<feature type="transmembrane region" description="Helical" evidence="1">
    <location>
        <begin position="48"/>
        <end position="74"/>
    </location>
</feature>
<keyword evidence="1" id="KW-1133">Transmembrane helix</keyword>
<dbReference type="KEGG" id="ftj:FTUN_1956"/>
<proteinExistence type="predicted"/>
<evidence type="ECO:0000256" key="1">
    <source>
        <dbReference type="SAM" id="Phobius"/>
    </source>
</evidence>
<gene>
    <name evidence="2" type="ORF">FTUN_1956</name>
</gene>
<keyword evidence="1" id="KW-0472">Membrane</keyword>
<sequence>MGPLDGMYKNTNIVVLILFGLCCGLIAFVLSLVAYLTGKDPKAKSNALVVLIIGAITSASWIALQFAGIFAGAAGGNR</sequence>
<keyword evidence="3" id="KW-1185">Reference proteome</keyword>
<dbReference type="Proteomes" id="UP000503447">
    <property type="component" value="Chromosome"/>
</dbReference>
<organism evidence="2 3">
    <name type="scientific">Frigoriglobus tundricola</name>
    <dbReference type="NCBI Taxonomy" id="2774151"/>
    <lineage>
        <taxon>Bacteria</taxon>
        <taxon>Pseudomonadati</taxon>
        <taxon>Planctomycetota</taxon>
        <taxon>Planctomycetia</taxon>
        <taxon>Gemmatales</taxon>
        <taxon>Gemmataceae</taxon>
        <taxon>Frigoriglobus</taxon>
    </lineage>
</organism>
<evidence type="ECO:0000313" key="2">
    <source>
        <dbReference type="EMBL" id="QJW94436.1"/>
    </source>
</evidence>
<feature type="transmembrane region" description="Helical" evidence="1">
    <location>
        <begin position="12"/>
        <end position="36"/>
    </location>
</feature>
<name>A0A6M5YM75_9BACT</name>
<protein>
    <submittedName>
        <fullName evidence="2">Uncharacterized protein</fullName>
    </submittedName>
</protein>
<accession>A0A6M5YM75</accession>
<dbReference type="AlphaFoldDB" id="A0A6M5YM75"/>
<keyword evidence="1" id="KW-0812">Transmembrane</keyword>
<dbReference type="EMBL" id="CP053452">
    <property type="protein sequence ID" value="QJW94436.1"/>
    <property type="molecule type" value="Genomic_DNA"/>
</dbReference>
<evidence type="ECO:0000313" key="3">
    <source>
        <dbReference type="Proteomes" id="UP000503447"/>
    </source>
</evidence>